<proteinExistence type="predicted"/>
<comment type="caution">
    <text evidence="2">The sequence shown here is derived from an EMBL/GenBank/DDBJ whole genome shotgun (WGS) entry which is preliminary data.</text>
</comment>
<dbReference type="PANTHER" id="PTHR38011">
    <property type="entry name" value="DIHYDROFOLATE REDUCTASE FAMILY PROTEIN (AFU_ORTHOLOGUE AFUA_8G06820)"/>
    <property type="match status" value="1"/>
</dbReference>
<dbReference type="AlphaFoldDB" id="A0A5J5GRU7"/>
<protein>
    <submittedName>
        <fullName evidence="2">Dihydrofolate reductase</fullName>
    </submittedName>
</protein>
<evidence type="ECO:0000259" key="1">
    <source>
        <dbReference type="Pfam" id="PF01872"/>
    </source>
</evidence>
<dbReference type="InterPro" id="IPR024072">
    <property type="entry name" value="DHFR-like_dom_sf"/>
</dbReference>
<dbReference type="InterPro" id="IPR002734">
    <property type="entry name" value="RibDG_C"/>
</dbReference>
<dbReference type="SUPFAM" id="SSF53597">
    <property type="entry name" value="Dihydrofolate reductase-like"/>
    <property type="match status" value="1"/>
</dbReference>
<dbReference type="EMBL" id="VYQE01000001">
    <property type="protein sequence ID" value="KAA9010393.1"/>
    <property type="molecule type" value="Genomic_DNA"/>
</dbReference>
<dbReference type="Proteomes" id="UP000326554">
    <property type="component" value="Unassembled WGS sequence"/>
</dbReference>
<organism evidence="2 3">
    <name type="scientific">Histidinibacterium aquaticum</name>
    <dbReference type="NCBI Taxonomy" id="2613962"/>
    <lineage>
        <taxon>Bacteria</taxon>
        <taxon>Pseudomonadati</taxon>
        <taxon>Pseudomonadota</taxon>
        <taxon>Alphaproteobacteria</taxon>
        <taxon>Rhodobacterales</taxon>
        <taxon>Paracoccaceae</taxon>
        <taxon>Histidinibacterium</taxon>
    </lineage>
</organism>
<reference evidence="2 3" key="1">
    <citation type="submission" date="2019-09" db="EMBL/GenBank/DDBJ databases">
        <authorList>
            <person name="Park J.-S."/>
            <person name="Choi H.-J."/>
        </authorList>
    </citation>
    <scope>NUCLEOTIDE SEQUENCE [LARGE SCALE GENOMIC DNA]</scope>
    <source>
        <strain evidence="2 3">176SS1-4</strain>
    </source>
</reference>
<dbReference type="Pfam" id="PF01872">
    <property type="entry name" value="RibD_C"/>
    <property type="match status" value="1"/>
</dbReference>
<dbReference type="RefSeq" id="WP_150443879.1">
    <property type="nucleotide sequence ID" value="NZ_VYQE01000001.1"/>
</dbReference>
<name>A0A5J5GRU7_9RHOB</name>
<evidence type="ECO:0000313" key="3">
    <source>
        <dbReference type="Proteomes" id="UP000326554"/>
    </source>
</evidence>
<dbReference type="GO" id="GO:0009231">
    <property type="term" value="P:riboflavin biosynthetic process"/>
    <property type="evidence" value="ECO:0007669"/>
    <property type="project" value="InterPro"/>
</dbReference>
<sequence>MVSGHVFIATSLDGFIARPDGALDWLEVEGATEDHGYDAFMARMDGLVMGRATYETVLGFGDWPYSKPVVVLSRSLTPADLPASLVDRVRISAAAPREVMAELATEGWARAYVDGGRVIQSFLREGLISEIVITRIPVLLGAGLPLFGALDHDIPLRHAETRSFAGGLVQSRYDLP</sequence>
<dbReference type="InterPro" id="IPR050765">
    <property type="entry name" value="Riboflavin_Biosynth_HTPR"/>
</dbReference>
<evidence type="ECO:0000313" key="2">
    <source>
        <dbReference type="EMBL" id="KAA9010393.1"/>
    </source>
</evidence>
<accession>A0A5J5GRU7</accession>
<dbReference type="GO" id="GO:0008703">
    <property type="term" value="F:5-amino-6-(5-phosphoribosylamino)uracil reductase activity"/>
    <property type="evidence" value="ECO:0007669"/>
    <property type="project" value="InterPro"/>
</dbReference>
<feature type="domain" description="Bacterial bifunctional deaminase-reductase C-terminal" evidence="1">
    <location>
        <begin position="6"/>
        <end position="168"/>
    </location>
</feature>
<gene>
    <name evidence="2" type="ORF">F3S47_03880</name>
</gene>
<keyword evidence="3" id="KW-1185">Reference proteome</keyword>
<dbReference type="Gene3D" id="3.40.430.10">
    <property type="entry name" value="Dihydrofolate Reductase, subunit A"/>
    <property type="match status" value="1"/>
</dbReference>
<dbReference type="PANTHER" id="PTHR38011:SF11">
    <property type="entry name" value="2,5-DIAMINO-6-RIBOSYLAMINO-4(3H)-PYRIMIDINONE 5'-PHOSPHATE REDUCTASE"/>
    <property type="match status" value="1"/>
</dbReference>